<evidence type="ECO:0008006" key="3">
    <source>
        <dbReference type="Google" id="ProtNLM"/>
    </source>
</evidence>
<dbReference type="AlphaFoldDB" id="A0A1E8B0U9"/>
<evidence type="ECO:0000313" key="2">
    <source>
        <dbReference type="Proteomes" id="UP000175706"/>
    </source>
</evidence>
<name>A0A1E8B0U9_BACMY</name>
<evidence type="ECO:0000313" key="1">
    <source>
        <dbReference type="EMBL" id="OFD72149.1"/>
    </source>
</evidence>
<dbReference type="InterPro" id="IPR054272">
    <property type="entry name" value="DUF7003"/>
</dbReference>
<comment type="caution">
    <text evidence="1">The sequence shown here is derived from an EMBL/GenBank/DDBJ whole genome shotgun (WGS) entry which is preliminary data.</text>
</comment>
<reference evidence="1 2" key="1">
    <citation type="submission" date="2016-05" db="EMBL/GenBank/DDBJ databases">
        <title>Bacillus thuringiensis and Bacillus weihenstephanensis as novel biocontrol agents of wilt causing Verticillium species.</title>
        <authorList>
            <person name="Hollensteiner J."/>
            <person name="Wemheuer F."/>
            <person name="Harting R."/>
            <person name="Kolarzyk A."/>
            <person name="Diaz-Valerio S."/>
            <person name="Poehlein A."/>
            <person name="Brzuszkiewicz E."/>
            <person name="Nesemann K."/>
            <person name="Braus-Stromeyer S."/>
            <person name="Braus G."/>
            <person name="Daniel R."/>
            <person name="Liesegang H."/>
        </authorList>
    </citation>
    <scope>NUCLEOTIDE SEQUENCE [LARGE SCALE GENOMIC DNA]</scope>
    <source>
        <strain evidence="1 2">GOE8</strain>
    </source>
</reference>
<dbReference type="Proteomes" id="UP000175706">
    <property type="component" value="Unassembled WGS sequence"/>
</dbReference>
<organism evidence="1 2">
    <name type="scientific">Bacillus mycoides</name>
    <dbReference type="NCBI Taxonomy" id="1405"/>
    <lineage>
        <taxon>Bacteria</taxon>
        <taxon>Bacillati</taxon>
        <taxon>Bacillota</taxon>
        <taxon>Bacilli</taxon>
        <taxon>Bacillales</taxon>
        <taxon>Bacillaceae</taxon>
        <taxon>Bacillus</taxon>
        <taxon>Bacillus cereus group</taxon>
    </lineage>
</organism>
<protein>
    <recommendedName>
        <fullName evidence="3">Group-specific protein</fullName>
    </recommendedName>
</protein>
<dbReference type="PATRIC" id="fig|86662.25.peg.5001"/>
<dbReference type="EMBL" id="LXLT01000066">
    <property type="protein sequence ID" value="OFD72149.1"/>
    <property type="molecule type" value="Genomic_DNA"/>
</dbReference>
<gene>
    <name evidence="1" type="ORF">BWGOE8_48750</name>
</gene>
<accession>A0A1E8B0U9</accession>
<sequence length="249" mass="29760">MSMLYSSKIEKIIFVYIEVKMIHMQKDILKLLDRKQSNYEFPTFDNEYMDISQVKFSLFFKDTKDWLMVFQIVGVGSLGVFNDIQVYGDRMNHSIGDDGILQVNDGDYELFDDEGDFIPDIYKGSLRIRDHHFEYQFTEEDYVNNGIEVKTKESYPTYFMRMLATNDEARKLLWWDKEEILEEFGLKGDWEVAYETEEWQHVEEEKVSENEFFQSVAAAIEKQDSSVIVDKDANTHWKNWVEFDYENLY</sequence>
<proteinExistence type="predicted"/>
<dbReference type="Pfam" id="PF22535">
    <property type="entry name" value="DUF7003"/>
    <property type="match status" value="1"/>
</dbReference>